<proteinExistence type="predicted"/>
<gene>
    <name evidence="1" type="ORF">CEXT_44721</name>
</gene>
<comment type="caution">
    <text evidence="1">The sequence shown here is derived from an EMBL/GenBank/DDBJ whole genome shotgun (WGS) entry which is preliminary data.</text>
</comment>
<accession>A0AAV4TQY9</accession>
<sequence>MHFSVKSLETERRWLCGRMLACHAAARVRFPAVARFLSFFQPTGRTIFGSEISTLRCTLVSKAWRRSVGGSVVECSPATRAERVRFPVDGRFLSFFQPAGRTIFISEISTLR</sequence>
<name>A0AAV4TQY9_CAEEX</name>
<evidence type="ECO:0000313" key="1">
    <source>
        <dbReference type="EMBL" id="GIY48900.1"/>
    </source>
</evidence>
<evidence type="ECO:0000313" key="2">
    <source>
        <dbReference type="Proteomes" id="UP001054945"/>
    </source>
</evidence>
<dbReference type="EMBL" id="BPLR01011772">
    <property type="protein sequence ID" value="GIY48900.1"/>
    <property type="molecule type" value="Genomic_DNA"/>
</dbReference>
<organism evidence="1 2">
    <name type="scientific">Caerostris extrusa</name>
    <name type="common">Bark spider</name>
    <name type="synonym">Caerostris bankana</name>
    <dbReference type="NCBI Taxonomy" id="172846"/>
    <lineage>
        <taxon>Eukaryota</taxon>
        <taxon>Metazoa</taxon>
        <taxon>Ecdysozoa</taxon>
        <taxon>Arthropoda</taxon>
        <taxon>Chelicerata</taxon>
        <taxon>Arachnida</taxon>
        <taxon>Araneae</taxon>
        <taxon>Araneomorphae</taxon>
        <taxon>Entelegynae</taxon>
        <taxon>Araneoidea</taxon>
        <taxon>Araneidae</taxon>
        <taxon>Caerostris</taxon>
    </lineage>
</organism>
<reference evidence="1 2" key="1">
    <citation type="submission" date="2021-06" db="EMBL/GenBank/DDBJ databases">
        <title>Caerostris extrusa draft genome.</title>
        <authorList>
            <person name="Kono N."/>
            <person name="Arakawa K."/>
        </authorList>
    </citation>
    <scope>NUCLEOTIDE SEQUENCE [LARGE SCALE GENOMIC DNA]</scope>
</reference>
<keyword evidence="2" id="KW-1185">Reference proteome</keyword>
<protein>
    <submittedName>
        <fullName evidence="1">Uncharacterized protein</fullName>
    </submittedName>
</protein>
<dbReference type="Proteomes" id="UP001054945">
    <property type="component" value="Unassembled WGS sequence"/>
</dbReference>
<dbReference type="AlphaFoldDB" id="A0AAV4TQY9"/>